<sequence length="292" mass="33600">MSYYFTFNIPTNHEPCSVNDLLRQLLIPRKWRHFLRTEQKIIINGAYRYFNQTVYPNDKVELWLDHVETAQNEYAPSGKMPEIIYEDPNFIIINKPADQKTHPNLFETNTALNDCATYLVFSPFIVHRLDMLTSGLLLVAKNPAVVPILNRELVTKAFHREYLAVVNLEKAIDDSGTIDLPIGHDPLDQRKRKVVSDGLKSITHYQVLKRYDNNTALVKLTLETGRTHQIRVHLAAIGCPIIGDPLYNRNAKKDEFLHLTAYQISLQVPFTLDKLKVKLPDEKVSLLKNAKN</sequence>
<protein>
    <recommendedName>
        <fullName evidence="3">RNA pseudouridylate synthase</fullName>
    </recommendedName>
    <alternativeName>
        <fullName evidence="4">RNA-uridine isomerase</fullName>
    </alternativeName>
</protein>
<dbReference type="Pfam" id="PF00849">
    <property type="entry name" value="PseudoU_synth_2"/>
    <property type="match status" value="1"/>
</dbReference>
<dbReference type="InterPro" id="IPR020103">
    <property type="entry name" value="PsdUridine_synth_cat_dom_sf"/>
</dbReference>
<evidence type="ECO:0000256" key="3">
    <source>
        <dbReference type="ARBA" id="ARBA00031870"/>
    </source>
</evidence>
<dbReference type="HOGENOM" id="CLU_016902_8_1_9"/>
<evidence type="ECO:0000256" key="2">
    <source>
        <dbReference type="ARBA" id="ARBA00010876"/>
    </source>
</evidence>
<dbReference type="InterPro" id="IPR050188">
    <property type="entry name" value="RluA_PseudoU_synthase"/>
</dbReference>
<feature type="domain" description="Pseudouridine synthase RsuA/RluA-like" evidence="5">
    <location>
        <begin position="89"/>
        <end position="236"/>
    </location>
</feature>
<reference evidence="6 7" key="1">
    <citation type="submission" date="2015-01" db="EMBL/GenBank/DDBJ databases">
        <title>Comparative genomics of the lactic acid bacteria isolated from the honey bee gut.</title>
        <authorList>
            <person name="Ellegaard K.M."/>
            <person name="Tamarit D."/>
            <person name="Javelind E."/>
            <person name="Olofsson T."/>
            <person name="Andersson S.G."/>
            <person name="Vasquez A."/>
        </authorList>
    </citation>
    <scope>NUCLEOTIDE SEQUENCE [LARGE SCALE GENOMIC DNA]</scope>
    <source>
        <strain evidence="6 7">Hma11</strain>
    </source>
</reference>
<evidence type="ECO:0000259" key="5">
    <source>
        <dbReference type="Pfam" id="PF00849"/>
    </source>
</evidence>
<dbReference type="EMBL" id="JXLG01000005">
    <property type="protein sequence ID" value="KJY61655.1"/>
    <property type="molecule type" value="Genomic_DNA"/>
</dbReference>
<dbReference type="AlphaFoldDB" id="A0A0F4LSV3"/>
<dbReference type="PATRIC" id="fig|303541.3.peg.1107"/>
<comment type="catalytic activity">
    <reaction evidence="1">
        <text>a uridine in RNA = a pseudouridine in RNA</text>
        <dbReference type="Rhea" id="RHEA:48348"/>
        <dbReference type="Rhea" id="RHEA-COMP:12068"/>
        <dbReference type="Rhea" id="RHEA-COMP:12069"/>
        <dbReference type="ChEBI" id="CHEBI:65314"/>
        <dbReference type="ChEBI" id="CHEBI:65315"/>
    </reaction>
</comment>
<organism evidence="6 7">
    <name type="scientific">Lactobacillus apis</name>
    <dbReference type="NCBI Taxonomy" id="303541"/>
    <lineage>
        <taxon>Bacteria</taxon>
        <taxon>Bacillati</taxon>
        <taxon>Bacillota</taxon>
        <taxon>Bacilli</taxon>
        <taxon>Lactobacillales</taxon>
        <taxon>Lactobacillaceae</taxon>
        <taxon>Lactobacillus</taxon>
    </lineage>
</organism>
<dbReference type="SUPFAM" id="SSF55120">
    <property type="entry name" value="Pseudouridine synthase"/>
    <property type="match status" value="1"/>
</dbReference>
<dbReference type="GO" id="GO:0009982">
    <property type="term" value="F:pseudouridine synthase activity"/>
    <property type="evidence" value="ECO:0007669"/>
    <property type="project" value="InterPro"/>
</dbReference>
<comment type="caution">
    <text evidence="6">The sequence shown here is derived from an EMBL/GenBank/DDBJ whole genome shotgun (WGS) entry which is preliminary data.</text>
</comment>
<evidence type="ECO:0000256" key="1">
    <source>
        <dbReference type="ARBA" id="ARBA00000073"/>
    </source>
</evidence>
<evidence type="ECO:0000313" key="6">
    <source>
        <dbReference type="EMBL" id="KJY61655.1"/>
    </source>
</evidence>
<gene>
    <name evidence="6" type="primary">rluD3</name>
    <name evidence="6" type="ORF">JF72_09490</name>
</gene>
<dbReference type="GO" id="GO:0140098">
    <property type="term" value="F:catalytic activity, acting on RNA"/>
    <property type="evidence" value="ECO:0007669"/>
    <property type="project" value="UniProtKB-ARBA"/>
</dbReference>
<accession>A0A0F4LSV3</accession>
<name>A0A0F4LSV3_9LACO</name>
<evidence type="ECO:0000313" key="7">
    <source>
        <dbReference type="Proteomes" id="UP000033682"/>
    </source>
</evidence>
<dbReference type="PANTHER" id="PTHR21600">
    <property type="entry name" value="MITOCHONDRIAL RNA PSEUDOURIDINE SYNTHASE"/>
    <property type="match status" value="1"/>
</dbReference>
<dbReference type="PANTHER" id="PTHR21600:SF87">
    <property type="entry name" value="RNA PSEUDOURIDYLATE SYNTHASE DOMAIN-CONTAINING PROTEIN 1"/>
    <property type="match status" value="1"/>
</dbReference>
<dbReference type="GO" id="GO:0000455">
    <property type="term" value="P:enzyme-directed rRNA pseudouridine synthesis"/>
    <property type="evidence" value="ECO:0007669"/>
    <property type="project" value="TreeGrafter"/>
</dbReference>
<keyword evidence="7" id="KW-1185">Reference proteome</keyword>
<dbReference type="RefSeq" id="WP_046307321.1">
    <property type="nucleotide sequence ID" value="NZ_KQ034000.1"/>
</dbReference>
<dbReference type="Gene3D" id="3.30.2350.10">
    <property type="entry name" value="Pseudouridine synthase"/>
    <property type="match status" value="1"/>
</dbReference>
<proteinExistence type="inferred from homology"/>
<dbReference type="CDD" id="cd02869">
    <property type="entry name" value="PseudoU_synth_RluA_like"/>
    <property type="match status" value="1"/>
</dbReference>
<dbReference type="Proteomes" id="UP000033682">
    <property type="component" value="Unassembled WGS sequence"/>
</dbReference>
<comment type="similarity">
    <text evidence="2">Belongs to the pseudouridine synthase RluA family.</text>
</comment>
<dbReference type="InterPro" id="IPR006145">
    <property type="entry name" value="PsdUridine_synth_RsuA/RluA"/>
</dbReference>
<dbReference type="PROSITE" id="PS01129">
    <property type="entry name" value="PSI_RLU"/>
    <property type="match status" value="1"/>
</dbReference>
<dbReference type="GO" id="GO:0003723">
    <property type="term" value="F:RNA binding"/>
    <property type="evidence" value="ECO:0007669"/>
    <property type="project" value="InterPro"/>
</dbReference>
<dbReference type="STRING" id="303541.JF72_09490"/>
<evidence type="ECO:0000256" key="4">
    <source>
        <dbReference type="ARBA" id="ARBA00033164"/>
    </source>
</evidence>
<dbReference type="InterPro" id="IPR006224">
    <property type="entry name" value="PsdUridine_synth_RluA-like_CS"/>
</dbReference>